<dbReference type="EMBL" id="CP016808">
    <property type="protein sequence ID" value="ANY67845.1"/>
    <property type="molecule type" value="Genomic_DNA"/>
</dbReference>
<sequence length="154" mass="18552">MKKFRGIRRHYRKIEKLIVSHQFHFDDESWYNHWHMHLDWKGITDESIGHRKSHFKYYLNILDHIEEQSNGSEIDFQAWIYINSEFGSSDAVFMHTKNPYSKFPVQLLEIEWDIEVPELLKGLIKSNEYVIGRAKYEASYSYYIYKIGIGISLK</sequence>
<dbReference type="AlphaFoldDB" id="A0A1B2DJI8"/>
<evidence type="ECO:0000313" key="1">
    <source>
        <dbReference type="EMBL" id="ANY67845.1"/>
    </source>
</evidence>
<accession>A0A1B2DJI8</accession>
<proteinExistence type="predicted"/>
<reference evidence="1" key="1">
    <citation type="submission" date="2016-08" db="EMBL/GenBank/DDBJ databases">
        <title>Complete Genome Seqeunce of Paenibacillus sp. BIHB 4019 from tea rhizoplane.</title>
        <authorList>
            <person name="Thakur R."/>
            <person name="Swarnkar M.K."/>
            <person name="Gulati A."/>
        </authorList>
    </citation>
    <scope>NUCLEOTIDE SEQUENCE [LARGE SCALE GENOMIC DNA]</scope>
    <source>
        <strain evidence="1">BIHB4019</strain>
    </source>
</reference>
<organism evidence="1">
    <name type="scientific">Paenibacillus sp. BIHB 4019</name>
    <dbReference type="NCBI Taxonomy" id="1870819"/>
    <lineage>
        <taxon>Bacteria</taxon>
        <taxon>Bacillati</taxon>
        <taxon>Bacillota</taxon>
        <taxon>Bacilli</taxon>
        <taxon>Bacillales</taxon>
        <taxon>Paenibacillaceae</taxon>
        <taxon>Paenibacillus</taxon>
    </lineage>
</organism>
<gene>
    <name evidence="1" type="ORF">BBD42_16220</name>
</gene>
<name>A0A1B2DJI8_9BACL</name>
<protein>
    <submittedName>
        <fullName evidence="1">Uncharacterized protein</fullName>
    </submittedName>
</protein>
<dbReference type="RefSeq" id="WP_099519018.1">
    <property type="nucleotide sequence ID" value="NZ_CP016808.1"/>
</dbReference>